<evidence type="ECO:0000313" key="4">
    <source>
        <dbReference type="Proteomes" id="UP000028643"/>
    </source>
</evidence>
<organism evidence="3 4">
    <name type="scientific">Pseudomonas syringae</name>
    <dbReference type="NCBI Taxonomy" id="317"/>
    <lineage>
        <taxon>Bacteria</taxon>
        <taxon>Pseudomonadati</taxon>
        <taxon>Pseudomonadota</taxon>
        <taxon>Gammaproteobacteria</taxon>
        <taxon>Pseudomonadales</taxon>
        <taxon>Pseudomonadaceae</taxon>
        <taxon>Pseudomonas</taxon>
    </lineage>
</organism>
<dbReference type="EMBL" id="JPQT01000031">
    <property type="protein sequence ID" value="KFE55640.1"/>
    <property type="molecule type" value="Genomic_DNA"/>
</dbReference>
<comment type="caution">
    <text evidence="3">The sequence shown here is derived from an EMBL/GenBank/DDBJ whole genome shotgun (WGS) entry which is preliminary data.</text>
</comment>
<proteinExistence type="predicted"/>
<keyword evidence="1" id="KW-0812">Transmembrane</keyword>
<keyword evidence="1" id="KW-0472">Membrane</keyword>
<name>A0A085VJM7_PSESX</name>
<dbReference type="PATRIC" id="fig|317.174.peg.524"/>
<feature type="transmembrane region" description="Helical" evidence="1">
    <location>
        <begin position="43"/>
        <end position="61"/>
    </location>
</feature>
<accession>A0A085VJM7</accession>
<dbReference type="Proteomes" id="UP000028643">
    <property type="component" value="Unassembled WGS sequence"/>
</dbReference>
<dbReference type="PANTHER" id="PTHR33608:SF3">
    <property type="entry name" value="SLR2013 PROTEIN"/>
    <property type="match status" value="1"/>
</dbReference>
<dbReference type="PANTHER" id="PTHR33608">
    <property type="entry name" value="BLL2464 PROTEIN"/>
    <property type="match status" value="1"/>
</dbReference>
<evidence type="ECO:0000259" key="2">
    <source>
        <dbReference type="Pfam" id="PF01882"/>
    </source>
</evidence>
<dbReference type="Pfam" id="PF01882">
    <property type="entry name" value="DUF58"/>
    <property type="match status" value="1"/>
</dbReference>
<dbReference type="InterPro" id="IPR002881">
    <property type="entry name" value="DUF58"/>
</dbReference>
<protein>
    <submittedName>
        <fullName evidence="3">Membrane protein</fullName>
    </submittedName>
</protein>
<evidence type="ECO:0000256" key="1">
    <source>
        <dbReference type="SAM" id="Phobius"/>
    </source>
</evidence>
<feature type="transmembrane region" description="Helical" evidence="1">
    <location>
        <begin position="12"/>
        <end position="31"/>
    </location>
</feature>
<dbReference type="Gene3D" id="3.40.50.410">
    <property type="entry name" value="von Willebrand factor, type A domain"/>
    <property type="match status" value="1"/>
</dbReference>
<dbReference type="AlphaFoldDB" id="A0A085VJM7"/>
<gene>
    <name evidence="3" type="ORF">IV02_02565</name>
</gene>
<dbReference type="InterPro" id="IPR036465">
    <property type="entry name" value="vWFA_dom_sf"/>
</dbReference>
<evidence type="ECO:0000313" key="3">
    <source>
        <dbReference type="EMBL" id="KFE55640.1"/>
    </source>
</evidence>
<reference evidence="3 4" key="1">
    <citation type="submission" date="2014-07" db="EMBL/GenBank/DDBJ databases">
        <title>Draft Genome Sequences of Environmental Pseudomonas syringae strains.</title>
        <authorList>
            <person name="Baltrus D.A."/>
            <person name="Berge O."/>
            <person name="Morris C."/>
        </authorList>
    </citation>
    <scope>NUCLEOTIDE SEQUENCE [LARGE SCALE GENOMIC DNA]</scope>
    <source>
        <strain evidence="3 4">CEB003</strain>
    </source>
</reference>
<feature type="domain" description="DUF58" evidence="2">
    <location>
        <begin position="209"/>
        <end position="380"/>
    </location>
</feature>
<dbReference type="SUPFAM" id="SSF53300">
    <property type="entry name" value="vWA-like"/>
    <property type="match status" value="1"/>
</dbReference>
<keyword evidence="1" id="KW-1133">Transmembrane helix</keyword>
<sequence>MKQTLKPSVTLLYGLAGLSAGAVLLGILSALNLDVPREIDTLYWALLAAMLLLALLDAWRLKRLPSPDMQRHLPGSLALGRWGEVRLDLSHNYPSALAIAVFDHPPAGLDFEHQPQSVILQPGTNSQIGYRLRPLQRGLFNFERCEISLPSPMGLWTARRYLPLPGTTRVYPDFARLYGGQLLAVDNWLSQLGVRQRQRRGLGLEFNQLREFREGDSLRQIDWKATARQRTPIAREYQDERDQQIMFMLDCGRRMRSQDGDLAHFDHALNAALLLSYVALRQGDAVGFSTFASEQNRYLAPVKGPDQLNVLLNTVYDLASTQRPADYSAAARQLLARQKRRALVVLMTNLRDEDDDELLTAVKHLGQRHRVLVVSLREEVLDNLRQTPVQTLEEALTYCGTVDFLNARAGLLERLNAHGVQVLDSRPGQLGAELVSRYLSWKKAGTL</sequence>